<gene>
    <name evidence="2" type="ORF">CVIRNUC_008292</name>
</gene>
<evidence type="ECO:0000313" key="3">
    <source>
        <dbReference type="Proteomes" id="UP001314263"/>
    </source>
</evidence>
<proteinExistence type="predicted"/>
<organism evidence="2 3">
    <name type="scientific">Coccomyxa viridis</name>
    <dbReference type="NCBI Taxonomy" id="1274662"/>
    <lineage>
        <taxon>Eukaryota</taxon>
        <taxon>Viridiplantae</taxon>
        <taxon>Chlorophyta</taxon>
        <taxon>core chlorophytes</taxon>
        <taxon>Trebouxiophyceae</taxon>
        <taxon>Trebouxiophyceae incertae sedis</taxon>
        <taxon>Coccomyxaceae</taxon>
        <taxon>Coccomyxa</taxon>
    </lineage>
</organism>
<dbReference type="EMBL" id="CAUYUE010000011">
    <property type="protein sequence ID" value="CAK0785086.1"/>
    <property type="molecule type" value="Genomic_DNA"/>
</dbReference>
<keyword evidence="3" id="KW-1185">Reference proteome</keyword>
<name>A0AAV1ICL2_9CHLO</name>
<accession>A0AAV1ICL2</accession>
<evidence type="ECO:0000256" key="1">
    <source>
        <dbReference type="SAM" id="MobiDB-lite"/>
    </source>
</evidence>
<protein>
    <submittedName>
        <fullName evidence="2">Uncharacterized protein</fullName>
    </submittedName>
</protein>
<comment type="caution">
    <text evidence="2">The sequence shown here is derived from an EMBL/GenBank/DDBJ whole genome shotgun (WGS) entry which is preliminary data.</text>
</comment>
<dbReference type="Proteomes" id="UP001314263">
    <property type="component" value="Unassembled WGS sequence"/>
</dbReference>
<evidence type="ECO:0000313" key="2">
    <source>
        <dbReference type="EMBL" id="CAK0785086.1"/>
    </source>
</evidence>
<sequence length="136" mass="14819">MTTAPLRMRSGLLTKSLRSRTRSGDANLEAELLKSRELKSGSEPVGLWKQLKREDAPSKAVDDEATAPASAECMQEIKQILAQRETTRCLTFGCSPPSRSDNPLATTFSRCTPKPQPEVCIGFRTETSCVSPPAHA</sequence>
<reference evidence="2 3" key="1">
    <citation type="submission" date="2023-10" db="EMBL/GenBank/DDBJ databases">
        <authorList>
            <person name="Maclean D."/>
            <person name="Macfadyen A."/>
        </authorList>
    </citation>
    <scope>NUCLEOTIDE SEQUENCE [LARGE SCALE GENOMIC DNA]</scope>
</reference>
<dbReference type="AlphaFoldDB" id="A0AAV1ICL2"/>
<feature type="region of interest" description="Disordered" evidence="1">
    <location>
        <begin position="1"/>
        <end position="24"/>
    </location>
</feature>